<dbReference type="PROSITE" id="PS51819">
    <property type="entry name" value="VOC"/>
    <property type="match status" value="1"/>
</dbReference>
<proteinExistence type="predicted"/>
<dbReference type="RefSeq" id="WP_188551565.1">
    <property type="nucleotide sequence ID" value="NZ_BMFY01000014.1"/>
</dbReference>
<accession>A0A8J2U0B4</accession>
<sequence>MTEQYEFDHLSIGLQDPYAGATELRSRLGAVPLIGGVLDDFRYVLAHVGTVDRGGRLEIIGPGTAGTGFMNRFLARHGPMAHHLSFSVPDLAATRTQLQDAGFTWVREDLGYPRWQELFLPPDDVHGLVIQIASTQTPLPPLRELLATRKRNYGVMPNNRGARQPDWWESVWDVPVENRAVLGPVLLDSTDPARTHVLLHWILGAEVVAHSPVPGSRLYRWPTGEIAVRRAATGGVRTVLLTQSALPDVRIGGVVLSRTDALGGIGNPGEHPS</sequence>
<dbReference type="AlphaFoldDB" id="A0A8J2U0B4"/>
<dbReference type="Gene3D" id="3.10.180.10">
    <property type="entry name" value="2,3-Dihydroxybiphenyl 1,2-Dioxygenase, domain 1"/>
    <property type="match status" value="1"/>
</dbReference>
<dbReference type="InterPro" id="IPR037523">
    <property type="entry name" value="VOC_core"/>
</dbReference>
<dbReference type="InterPro" id="IPR025870">
    <property type="entry name" value="Glyoxalase-like_dom"/>
</dbReference>
<dbReference type="EMBL" id="BMFY01000014">
    <property type="protein sequence ID" value="GGA23803.1"/>
    <property type="molecule type" value="Genomic_DNA"/>
</dbReference>
<organism evidence="2 3">
    <name type="scientific">Sediminivirga luteola</name>
    <dbReference type="NCBI Taxonomy" id="1774748"/>
    <lineage>
        <taxon>Bacteria</taxon>
        <taxon>Bacillati</taxon>
        <taxon>Actinomycetota</taxon>
        <taxon>Actinomycetes</taxon>
        <taxon>Micrococcales</taxon>
        <taxon>Brevibacteriaceae</taxon>
        <taxon>Sediminivirga</taxon>
    </lineage>
</organism>
<reference evidence="2" key="2">
    <citation type="submission" date="2020-09" db="EMBL/GenBank/DDBJ databases">
        <authorList>
            <person name="Sun Q."/>
            <person name="Zhou Y."/>
        </authorList>
    </citation>
    <scope>NUCLEOTIDE SEQUENCE</scope>
    <source>
        <strain evidence="2">CGMCC 1.12785</strain>
    </source>
</reference>
<protein>
    <recommendedName>
        <fullName evidence="1">VOC domain-containing protein</fullName>
    </recommendedName>
</protein>
<name>A0A8J2U0B4_9MICO</name>
<evidence type="ECO:0000259" key="1">
    <source>
        <dbReference type="PROSITE" id="PS51819"/>
    </source>
</evidence>
<feature type="domain" description="VOC" evidence="1">
    <location>
        <begin position="6"/>
        <end position="135"/>
    </location>
</feature>
<keyword evidence="3" id="KW-1185">Reference proteome</keyword>
<evidence type="ECO:0000313" key="2">
    <source>
        <dbReference type="EMBL" id="GGA23803.1"/>
    </source>
</evidence>
<dbReference type="Pfam" id="PF13468">
    <property type="entry name" value="Glyoxalase_3"/>
    <property type="match status" value="1"/>
</dbReference>
<comment type="caution">
    <text evidence="2">The sequence shown here is derived from an EMBL/GenBank/DDBJ whole genome shotgun (WGS) entry which is preliminary data.</text>
</comment>
<dbReference type="SUPFAM" id="SSF54593">
    <property type="entry name" value="Glyoxalase/Bleomycin resistance protein/Dihydroxybiphenyl dioxygenase"/>
    <property type="match status" value="1"/>
</dbReference>
<gene>
    <name evidence="2" type="ORF">GCM10011333_28520</name>
</gene>
<dbReference type="InterPro" id="IPR029068">
    <property type="entry name" value="Glyas_Bleomycin-R_OHBP_Dase"/>
</dbReference>
<reference evidence="2" key="1">
    <citation type="journal article" date="2014" name="Int. J. Syst. Evol. Microbiol.">
        <title>Complete genome sequence of Corynebacterium casei LMG S-19264T (=DSM 44701T), isolated from a smear-ripened cheese.</title>
        <authorList>
            <consortium name="US DOE Joint Genome Institute (JGI-PGF)"/>
            <person name="Walter F."/>
            <person name="Albersmeier A."/>
            <person name="Kalinowski J."/>
            <person name="Ruckert C."/>
        </authorList>
    </citation>
    <scope>NUCLEOTIDE SEQUENCE</scope>
    <source>
        <strain evidence="2">CGMCC 1.12785</strain>
    </source>
</reference>
<dbReference type="Proteomes" id="UP000616114">
    <property type="component" value="Unassembled WGS sequence"/>
</dbReference>
<evidence type="ECO:0000313" key="3">
    <source>
        <dbReference type="Proteomes" id="UP000616114"/>
    </source>
</evidence>